<reference evidence="1 2" key="1">
    <citation type="submission" date="2020-06" db="EMBL/GenBank/DDBJ databases">
        <title>Genome sequence of 2 isolates from Red Sea Mangroves.</title>
        <authorList>
            <person name="Sefrji F."/>
            <person name="Michoud G."/>
            <person name="Merlino G."/>
            <person name="Daffonchio D."/>
        </authorList>
    </citation>
    <scope>NUCLEOTIDE SEQUENCE [LARGE SCALE GENOMIC DNA]</scope>
    <source>
        <strain evidence="1 2">R1DC25</strain>
    </source>
</reference>
<proteinExistence type="predicted"/>
<sequence>MARACIDDGAEVILVGCGYYGPILRTAGYTEIPGTGVPVVDCSAVALKQAECMADLALTTGLVKSERCYFRPPPRDALDTVRQSLGIAGSGSRRKEAGA</sequence>
<dbReference type="Gene3D" id="3.40.50.12500">
    <property type="match status" value="1"/>
</dbReference>
<dbReference type="EMBL" id="CP058214">
    <property type="protein sequence ID" value="QPC42903.1"/>
    <property type="molecule type" value="Genomic_DNA"/>
</dbReference>
<name>A0A7S8C3Y1_9HYPH</name>
<protein>
    <submittedName>
        <fullName evidence="1">Uncharacterized protein</fullName>
    </submittedName>
</protein>
<dbReference type="AlphaFoldDB" id="A0A7S8C3Y1"/>
<keyword evidence="2" id="KW-1185">Reference proteome</keyword>
<gene>
    <name evidence="1" type="ORF">HW532_09505</name>
</gene>
<organism evidence="1 2">
    <name type="scientific">Kaustia mangrovi</name>
    <dbReference type="NCBI Taxonomy" id="2593653"/>
    <lineage>
        <taxon>Bacteria</taxon>
        <taxon>Pseudomonadati</taxon>
        <taxon>Pseudomonadota</taxon>
        <taxon>Alphaproteobacteria</taxon>
        <taxon>Hyphomicrobiales</taxon>
        <taxon>Parvibaculaceae</taxon>
        <taxon>Kaustia</taxon>
    </lineage>
</organism>
<dbReference type="KEGG" id="kmn:HW532_09505"/>
<evidence type="ECO:0000313" key="2">
    <source>
        <dbReference type="Proteomes" id="UP000593594"/>
    </source>
</evidence>
<dbReference type="RefSeq" id="WP_213164143.1">
    <property type="nucleotide sequence ID" value="NZ_CP058214.1"/>
</dbReference>
<accession>A0A7S8C3Y1</accession>
<dbReference type="Proteomes" id="UP000593594">
    <property type="component" value="Chromosome"/>
</dbReference>
<evidence type="ECO:0000313" key="1">
    <source>
        <dbReference type="EMBL" id="QPC42903.1"/>
    </source>
</evidence>
<dbReference type="InterPro" id="IPR053714">
    <property type="entry name" value="Iso_Racemase_Enz_sf"/>
</dbReference>